<reference evidence="1" key="1">
    <citation type="journal article" date="2023" name="bioRxiv">
        <title>Improved chromosome-level genome assembly for marigold (Tagetes erecta).</title>
        <authorList>
            <person name="Jiang F."/>
            <person name="Yuan L."/>
            <person name="Wang S."/>
            <person name="Wang H."/>
            <person name="Xu D."/>
            <person name="Wang A."/>
            <person name="Fan W."/>
        </authorList>
    </citation>
    <scope>NUCLEOTIDE SEQUENCE</scope>
    <source>
        <strain evidence="1">WSJ</strain>
        <tissue evidence="1">Leaf</tissue>
    </source>
</reference>
<protein>
    <submittedName>
        <fullName evidence="1">Uncharacterized protein</fullName>
    </submittedName>
</protein>
<proteinExistence type="predicted"/>
<keyword evidence="2" id="KW-1185">Reference proteome</keyword>
<name>A0AAD8L0A3_TARER</name>
<dbReference type="EMBL" id="JAUHHV010000003">
    <property type="protein sequence ID" value="KAK1429040.1"/>
    <property type="molecule type" value="Genomic_DNA"/>
</dbReference>
<sequence length="67" mass="7704">MLCFSSKRLNLKLADLIVSIQKTHKQTAILHMVPNLGHYNKQKKLCFSMILSFCTIQSHSYFSTKTS</sequence>
<dbReference type="AlphaFoldDB" id="A0AAD8L0A3"/>
<organism evidence="1 2">
    <name type="scientific">Tagetes erecta</name>
    <name type="common">African marigold</name>
    <dbReference type="NCBI Taxonomy" id="13708"/>
    <lineage>
        <taxon>Eukaryota</taxon>
        <taxon>Viridiplantae</taxon>
        <taxon>Streptophyta</taxon>
        <taxon>Embryophyta</taxon>
        <taxon>Tracheophyta</taxon>
        <taxon>Spermatophyta</taxon>
        <taxon>Magnoliopsida</taxon>
        <taxon>eudicotyledons</taxon>
        <taxon>Gunneridae</taxon>
        <taxon>Pentapetalae</taxon>
        <taxon>asterids</taxon>
        <taxon>campanulids</taxon>
        <taxon>Asterales</taxon>
        <taxon>Asteraceae</taxon>
        <taxon>Asteroideae</taxon>
        <taxon>Heliantheae alliance</taxon>
        <taxon>Tageteae</taxon>
        <taxon>Tagetes</taxon>
    </lineage>
</organism>
<evidence type="ECO:0000313" key="2">
    <source>
        <dbReference type="Proteomes" id="UP001229421"/>
    </source>
</evidence>
<accession>A0AAD8L0A3</accession>
<comment type="caution">
    <text evidence="1">The sequence shown here is derived from an EMBL/GenBank/DDBJ whole genome shotgun (WGS) entry which is preliminary data.</text>
</comment>
<gene>
    <name evidence="1" type="ORF">QVD17_11239</name>
</gene>
<evidence type="ECO:0000313" key="1">
    <source>
        <dbReference type="EMBL" id="KAK1429040.1"/>
    </source>
</evidence>
<dbReference type="Proteomes" id="UP001229421">
    <property type="component" value="Unassembled WGS sequence"/>
</dbReference>